<dbReference type="EMBL" id="JAOWLB010000004">
    <property type="protein sequence ID" value="MCV2888445.1"/>
    <property type="molecule type" value="Genomic_DNA"/>
</dbReference>
<feature type="domain" description="Glycosyl transferase family 1" evidence="1">
    <location>
        <begin position="208"/>
        <end position="333"/>
    </location>
</feature>
<dbReference type="PANTHER" id="PTHR45947">
    <property type="entry name" value="SULFOQUINOVOSYL TRANSFERASE SQD2"/>
    <property type="match status" value="1"/>
</dbReference>
<keyword evidence="3" id="KW-1185">Reference proteome</keyword>
<organism evidence="2 3">
    <name type="scientific">Ruegeria aquimaris</name>
    <dbReference type="NCBI Taxonomy" id="2984333"/>
    <lineage>
        <taxon>Bacteria</taxon>
        <taxon>Pseudomonadati</taxon>
        <taxon>Pseudomonadota</taxon>
        <taxon>Alphaproteobacteria</taxon>
        <taxon>Rhodobacterales</taxon>
        <taxon>Roseobacteraceae</taxon>
        <taxon>Ruegeria</taxon>
    </lineage>
</organism>
<dbReference type="Gene3D" id="3.40.50.2000">
    <property type="entry name" value="Glycogen Phosphorylase B"/>
    <property type="match status" value="2"/>
</dbReference>
<dbReference type="Proteomes" id="UP001320899">
    <property type="component" value="Unassembled WGS sequence"/>
</dbReference>
<gene>
    <name evidence="2" type="ORF">OE747_08820</name>
</gene>
<proteinExistence type="predicted"/>
<dbReference type="CDD" id="cd03801">
    <property type="entry name" value="GT4_PimA-like"/>
    <property type="match status" value="1"/>
</dbReference>
<dbReference type="SUPFAM" id="SSF53756">
    <property type="entry name" value="UDP-Glycosyltransferase/glycogen phosphorylase"/>
    <property type="match status" value="1"/>
</dbReference>
<dbReference type="InterPro" id="IPR050194">
    <property type="entry name" value="Glycosyltransferase_grp1"/>
</dbReference>
<comment type="caution">
    <text evidence="2">The sequence shown here is derived from an EMBL/GenBank/DDBJ whole genome shotgun (WGS) entry which is preliminary data.</text>
</comment>
<evidence type="ECO:0000313" key="2">
    <source>
        <dbReference type="EMBL" id="MCV2888445.1"/>
    </source>
</evidence>
<reference evidence="2 3" key="1">
    <citation type="submission" date="2022-10" db="EMBL/GenBank/DDBJ databases">
        <title>Ruegeria sp. nov., isolated from ocean surface sediments.</title>
        <authorList>
            <person name="He W."/>
            <person name="Xue H.-P."/>
            <person name="Zhang D.-F."/>
        </authorList>
    </citation>
    <scope>NUCLEOTIDE SEQUENCE [LARGE SCALE GENOMIC DNA]</scope>
    <source>
        <strain evidence="2 3">XHP0148</strain>
    </source>
</reference>
<dbReference type="PANTHER" id="PTHR45947:SF3">
    <property type="entry name" value="SULFOQUINOVOSYL TRANSFERASE SQD2"/>
    <property type="match status" value="1"/>
</dbReference>
<dbReference type="InterPro" id="IPR001296">
    <property type="entry name" value="Glyco_trans_1"/>
</dbReference>
<protein>
    <submittedName>
        <fullName evidence="2">Glycosyltransferase family 4 protein</fullName>
    </submittedName>
</protein>
<sequence length="358" mass="38919">MARIAFYAPMKSPLSPVPSGDREMARNLMRMIGARGDRVDLVSEFRSHDKAGSEEIQARLRSEAEAEVARLAGALPADCALWVTYHNYYKAPDLIGPAVCAARGLPYVQIESTRATSRLTGPWAGFAQAAHDACDAARVIFYLTANDLITLKRERFGAQVLVELPPFLPLDKLPPEGPHGGPILTVGMMRAGDKLTSYRLIAETLPLLDAGWSLEIAGDGPARAEVEALMAPFGSRVRFLGQLDRAALQSAYDRASVFFWPGVNEAFGMVYLEAQAAGLPVVAQDRPGVRDVLLPGPPYPAPTEGAQALAMMLNRLLQDPALRRRTGAQARKRISDRHLVPAATDIFWQAVGPLLERT</sequence>
<accession>A0ABT3AIB7</accession>
<evidence type="ECO:0000313" key="3">
    <source>
        <dbReference type="Proteomes" id="UP001320899"/>
    </source>
</evidence>
<dbReference type="Pfam" id="PF00534">
    <property type="entry name" value="Glycos_transf_1"/>
    <property type="match status" value="1"/>
</dbReference>
<evidence type="ECO:0000259" key="1">
    <source>
        <dbReference type="Pfam" id="PF00534"/>
    </source>
</evidence>
<dbReference type="RefSeq" id="WP_263828235.1">
    <property type="nucleotide sequence ID" value="NZ_JAOWLB010000004.1"/>
</dbReference>
<name>A0ABT3AIB7_9RHOB</name>